<dbReference type="AlphaFoldDB" id="A0A1X7IY51"/>
<proteinExistence type="predicted"/>
<evidence type="ECO:0000313" key="2">
    <source>
        <dbReference type="Proteomes" id="UP000193834"/>
    </source>
</evidence>
<gene>
    <name evidence="1" type="ORF">SAMN06295960_0972</name>
</gene>
<keyword evidence="2" id="KW-1185">Reference proteome</keyword>
<evidence type="ECO:0000313" key="1">
    <source>
        <dbReference type="EMBL" id="SMG19915.1"/>
    </source>
</evidence>
<name>A0A1X7IY51_9BACL</name>
<dbReference type="RefSeq" id="WP_085493174.1">
    <property type="nucleotide sequence ID" value="NZ_FXAZ01000001.1"/>
</dbReference>
<dbReference type="EMBL" id="FXAZ01000001">
    <property type="protein sequence ID" value="SMG19915.1"/>
    <property type="molecule type" value="Genomic_DNA"/>
</dbReference>
<dbReference type="OrthoDB" id="2038991at2"/>
<sequence length="151" mass="17792">MNNVDEYKVEITTGQYVTAPLEQQLMIRHLLGENVECHFEIYFHWYNMIHELGHAIFEYNCPNRPHPADEEQLVNQFAIAYWRHYGEIEKLESLCSIVHDSLRKFVVPTDNAKDHLSYAKEHWGTEELYDFITMGGFSLVVSNILSLNTYH</sequence>
<dbReference type="Proteomes" id="UP000193834">
    <property type="component" value="Unassembled WGS sequence"/>
</dbReference>
<protein>
    <submittedName>
        <fullName evidence="1">Uncharacterized protein</fullName>
    </submittedName>
</protein>
<organism evidence="1 2">
    <name type="scientific">Paenibacillus aquistagni</name>
    <dbReference type="NCBI Taxonomy" id="1852522"/>
    <lineage>
        <taxon>Bacteria</taxon>
        <taxon>Bacillati</taxon>
        <taxon>Bacillota</taxon>
        <taxon>Bacilli</taxon>
        <taxon>Bacillales</taxon>
        <taxon>Paenibacillaceae</taxon>
        <taxon>Paenibacillus</taxon>
    </lineage>
</organism>
<accession>A0A1X7IY51</accession>
<reference evidence="1 2" key="1">
    <citation type="submission" date="2017-04" db="EMBL/GenBank/DDBJ databases">
        <authorList>
            <person name="Afonso C.L."/>
            <person name="Miller P.J."/>
            <person name="Scott M.A."/>
            <person name="Spackman E."/>
            <person name="Goraichik I."/>
            <person name="Dimitrov K.M."/>
            <person name="Suarez D.L."/>
            <person name="Swayne D.E."/>
        </authorList>
    </citation>
    <scope>NUCLEOTIDE SEQUENCE [LARGE SCALE GENOMIC DNA]</scope>
    <source>
        <strain evidence="1 2">11</strain>
    </source>
</reference>
<dbReference type="STRING" id="1852522.SAMN06295960_0972"/>